<protein>
    <recommendedName>
        <fullName evidence="3">Bromo domain-containing protein</fullName>
    </recommendedName>
</protein>
<dbReference type="Proteomes" id="UP000022910">
    <property type="component" value="Unassembled WGS sequence"/>
</dbReference>
<evidence type="ECO:0000313" key="5">
    <source>
        <dbReference type="Proteomes" id="UP000022910"/>
    </source>
</evidence>
<sequence length="137" mass="15593">MSEHLSQNLAAPVPDVPEPAKTDDSAAKISGIALFKRTNETSCIYRNIITPLMDLTTVEHNLWAGKYDVESFKFYDDLFIMHSNSIHNIQRSRFDAYVFFQFNNGISKPPHDLNKLDFALAQIGAKLPMKNLLMFVE</sequence>
<organism evidence="4 5">
    <name type="scientific">Rhizophagus irregularis (strain DAOM 197198w)</name>
    <name type="common">Glomus intraradices</name>
    <dbReference type="NCBI Taxonomy" id="1432141"/>
    <lineage>
        <taxon>Eukaryota</taxon>
        <taxon>Fungi</taxon>
        <taxon>Fungi incertae sedis</taxon>
        <taxon>Mucoromycota</taxon>
        <taxon>Glomeromycotina</taxon>
        <taxon>Glomeromycetes</taxon>
        <taxon>Glomerales</taxon>
        <taxon>Glomeraceae</taxon>
        <taxon>Rhizophagus</taxon>
    </lineage>
</organism>
<proteinExistence type="predicted"/>
<keyword evidence="1" id="KW-0103">Bromodomain</keyword>
<feature type="domain" description="Bromo" evidence="3">
    <location>
        <begin position="45"/>
        <end position="87"/>
    </location>
</feature>
<dbReference type="InterPro" id="IPR036427">
    <property type="entry name" value="Bromodomain-like_sf"/>
</dbReference>
<feature type="region of interest" description="Disordered" evidence="2">
    <location>
        <begin position="1"/>
        <end position="22"/>
    </location>
</feature>
<name>A0A015JZH0_RHIIW</name>
<dbReference type="InterPro" id="IPR001487">
    <property type="entry name" value="Bromodomain"/>
</dbReference>
<evidence type="ECO:0000256" key="1">
    <source>
        <dbReference type="ARBA" id="ARBA00023117"/>
    </source>
</evidence>
<evidence type="ECO:0000313" key="4">
    <source>
        <dbReference type="EMBL" id="EXX52561.1"/>
    </source>
</evidence>
<dbReference type="SUPFAM" id="SSF47370">
    <property type="entry name" value="Bromodomain"/>
    <property type="match status" value="1"/>
</dbReference>
<dbReference type="EMBL" id="JEMT01029280">
    <property type="protein sequence ID" value="EXX52561.1"/>
    <property type="molecule type" value="Genomic_DNA"/>
</dbReference>
<accession>A0A015JZH0</accession>
<keyword evidence="5" id="KW-1185">Reference proteome</keyword>
<dbReference type="HOGENOM" id="CLU_143677_0_0_1"/>
<reference evidence="4 5" key="1">
    <citation type="submission" date="2014-02" db="EMBL/GenBank/DDBJ databases">
        <title>Single nucleus genome sequencing reveals high similarity among nuclei of an endomycorrhizal fungus.</title>
        <authorList>
            <person name="Lin K."/>
            <person name="Geurts R."/>
            <person name="Zhang Z."/>
            <person name="Limpens E."/>
            <person name="Saunders D.G."/>
            <person name="Mu D."/>
            <person name="Pang E."/>
            <person name="Cao H."/>
            <person name="Cha H."/>
            <person name="Lin T."/>
            <person name="Zhou Q."/>
            <person name="Shang Y."/>
            <person name="Li Y."/>
            <person name="Ivanov S."/>
            <person name="Sharma T."/>
            <person name="Velzen R.V."/>
            <person name="Ruijter N.D."/>
            <person name="Aanen D.K."/>
            <person name="Win J."/>
            <person name="Kamoun S."/>
            <person name="Bisseling T."/>
            <person name="Huang S."/>
        </authorList>
    </citation>
    <scope>NUCLEOTIDE SEQUENCE [LARGE SCALE GENOMIC DNA]</scope>
    <source>
        <strain evidence="5">DAOM197198w</strain>
    </source>
</reference>
<evidence type="ECO:0000259" key="3">
    <source>
        <dbReference type="Pfam" id="PF00439"/>
    </source>
</evidence>
<dbReference type="Pfam" id="PF00439">
    <property type="entry name" value="Bromodomain"/>
    <property type="match status" value="1"/>
</dbReference>
<dbReference type="GO" id="GO:0006325">
    <property type="term" value="P:chromatin organization"/>
    <property type="evidence" value="ECO:0007669"/>
    <property type="project" value="UniProtKB-ARBA"/>
</dbReference>
<evidence type="ECO:0000256" key="2">
    <source>
        <dbReference type="SAM" id="MobiDB-lite"/>
    </source>
</evidence>
<comment type="caution">
    <text evidence="4">The sequence shown here is derived from an EMBL/GenBank/DDBJ whole genome shotgun (WGS) entry which is preliminary data.</text>
</comment>
<gene>
    <name evidence="4" type="ORF">RirG_251980</name>
</gene>
<dbReference type="AlphaFoldDB" id="A0A015JZH0"/>